<dbReference type="Gene3D" id="3.40.50.300">
    <property type="entry name" value="P-loop containing nucleotide triphosphate hydrolases"/>
    <property type="match status" value="1"/>
</dbReference>
<keyword evidence="7 14" id="KW-0067">ATP-binding</keyword>
<comment type="function">
    <text evidence="14">Produces ATP from ADP in the presence of a proton gradient across the membrane.</text>
</comment>
<dbReference type="InterPro" id="IPR055190">
    <property type="entry name" value="ATP-synt_VA_C"/>
</dbReference>
<comment type="similarity">
    <text evidence="2">Belongs to the ATPase alpha/beta chains family.</text>
</comment>
<dbReference type="CDD" id="cd18115">
    <property type="entry name" value="ATP-synt_F1_beta_N"/>
    <property type="match status" value="1"/>
</dbReference>
<sequence>MKPASLRFHLSSRFMSTAGVGSGKIHQVIGAVVDVKFDDVKLPPILNSLETDNNGQKLVLEVAQHLGENVVRCIAMDGTEGLVRGAKVRDTGAPITIPVGPDTLGRIMNVTGDPIDERGPIKTDKFLPIHADPPSFTDQSTTAEILVTGIKVVDLLAPYARGGKIGLFGGAGVGKTVFIQELINNIAKAHGGYSVFTGVGERTREGNDLYHEMQETSVIQLDGESKVALVFGQMNEPPGARARVALTGLTVAEYFRDQEGQDGESFDLHMQLLLFIDNIFRFTQAGSEVSALLGRIPSAVGYQPTLAVDMGQMQERITTTKKGSITSVQAVYVPADDLTDPAPATTFAHLDATTVLSRGISELGIYPAVDPLDSTSRMLDPRIVGQEHYDTATRVQQILQEYKGLQDIIAILGMDELSEADKLTVERARKIQRFLSQPFTVAQVFTGIEGKLVDLKDTIASFKAILNGEGDSLPESAFYMVGNFASAKEKGEKILADLEKD</sequence>
<keyword evidence="6" id="KW-0375">Hydrogen ion transport</keyword>
<dbReference type="PANTHER" id="PTHR15184">
    <property type="entry name" value="ATP SYNTHASE"/>
    <property type="match status" value="1"/>
</dbReference>
<dbReference type="CDD" id="cd01133">
    <property type="entry name" value="F1-ATPase_beta_CD"/>
    <property type="match status" value="1"/>
</dbReference>
<feature type="domain" description="AAA+ ATPase" evidence="15">
    <location>
        <begin position="161"/>
        <end position="353"/>
    </location>
</feature>
<evidence type="ECO:0000256" key="11">
    <source>
        <dbReference type="ARBA" id="ARBA00023196"/>
    </source>
</evidence>
<dbReference type="Gene3D" id="2.40.10.170">
    <property type="match status" value="1"/>
</dbReference>
<dbReference type="CDD" id="cd18110">
    <property type="entry name" value="ATP-synt_F1_beta_C"/>
    <property type="match status" value="1"/>
</dbReference>
<evidence type="ECO:0000256" key="3">
    <source>
        <dbReference type="ARBA" id="ARBA00011648"/>
    </source>
</evidence>
<dbReference type="NCBIfam" id="TIGR01039">
    <property type="entry name" value="atpD"/>
    <property type="match status" value="1"/>
</dbReference>
<comment type="subunit">
    <text evidence="14">F-type ATPases have 2 components, CF(1) - the catalytic core - and CF(0) - the membrane proton channel. CF(1) and CF(0) have multiple subunits.</text>
</comment>
<proteinExistence type="inferred from homology"/>
<dbReference type="EMBL" id="AZNH01000053">
    <property type="protein sequence ID" value="KID83782.1"/>
    <property type="molecule type" value="Genomic_DNA"/>
</dbReference>
<dbReference type="FunFam" id="3.40.50.300:FF:000026">
    <property type="entry name" value="ATP synthase subunit beta"/>
    <property type="match status" value="1"/>
</dbReference>
<evidence type="ECO:0000256" key="7">
    <source>
        <dbReference type="ARBA" id="ARBA00022840"/>
    </source>
</evidence>
<dbReference type="GO" id="GO:0046933">
    <property type="term" value="F:proton-transporting ATP synthase activity, rotational mechanism"/>
    <property type="evidence" value="ECO:0007669"/>
    <property type="project" value="InterPro"/>
</dbReference>
<keyword evidence="4" id="KW-0813">Transport</keyword>
<evidence type="ECO:0000256" key="5">
    <source>
        <dbReference type="ARBA" id="ARBA00022741"/>
    </source>
</evidence>
<dbReference type="PIRSF" id="PIRSF039072">
    <property type="entry name" value="ATPase_subunit_beta"/>
    <property type="match status" value="1"/>
</dbReference>
<dbReference type="SMART" id="SM00382">
    <property type="entry name" value="AAA"/>
    <property type="match status" value="1"/>
</dbReference>
<comment type="subcellular location">
    <subcellularLocation>
        <location evidence="1">Membrane</location>
    </subcellularLocation>
</comment>
<dbReference type="HAMAP" id="MF_01347">
    <property type="entry name" value="ATP_synth_beta_bact"/>
    <property type="match status" value="1"/>
</dbReference>
<keyword evidence="17" id="KW-1185">Reference proteome</keyword>
<dbReference type="Proteomes" id="UP000031192">
    <property type="component" value="Unassembled WGS sequence"/>
</dbReference>
<dbReference type="InterPro" id="IPR027417">
    <property type="entry name" value="P-loop_NTPase"/>
</dbReference>
<dbReference type="InterPro" id="IPR005722">
    <property type="entry name" value="ATP_synth_F1_bsu"/>
</dbReference>
<dbReference type="AlphaFoldDB" id="A0A0B4GVN5"/>
<dbReference type="GO" id="GO:0005524">
    <property type="term" value="F:ATP binding"/>
    <property type="evidence" value="ECO:0007669"/>
    <property type="project" value="UniProtKB-KW"/>
</dbReference>
<keyword evidence="5 14" id="KW-0547">Nucleotide-binding</keyword>
<gene>
    <name evidence="16" type="ORF">MGU_08973</name>
</gene>
<dbReference type="GO" id="GO:0042776">
    <property type="term" value="P:proton motive force-driven mitochondrial ATP synthesis"/>
    <property type="evidence" value="ECO:0007669"/>
    <property type="project" value="TreeGrafter"/>
</dbReference>
<dbReference type="Pfam" id="PF22919">
    <property type="entry name" value="ATP-synt_VA_C"/>
    <property type="match status" value="1"/>
</dbReference>
<evidence type="ECO:0000256" key="9">
    <source>
        <dbReference type="ARBA" id="ARBA00023065"/>
    </source>
</evidence>
<dbReference type="Pfam" id="PF02874">
    <property type="entry name" value="ATP-synt_ab_N"/>
    <property type="match status" value="1"/>
</dbReference>
<dbReference type="SUPFAM" id="SSF47917">
    <property type="entry name" value="C-terminal domain of alpha and beta subunits of F1 ATP synthase"/>
    <property type="match status" value="1"/>
</dbReference>
<evidence type="ECO:0000256" key="13">
    <source>
        <dbReference type="ARBA" id="ARBA00048383"/>
    </source>
</evidence>
<protein>
    <recommendedName>
        <fullName evidence="14">ATP synthase subunit beta</fullName>
        <ecNumber evidence="14">7.1.2.2</ecNumber>
    </recommendedName>
</protein>
<dbReference type="InterPro" id="IPR000194">
    <property type="entry name" value="ATPase_F1/V1/A1_a/bsu_nucl-bd"/>
</dbReference>
<reference evidence="16 17" key="1">
    <citation type="journal article" date="2014" name="Proc. Natl. Acad. Sci. U.S.A.">
        <title>Trajectory and genomic determinants of fungal-pathogen speciation and host adaptation.</title>
        <authorList>
            <person name="Hu X."/>
            <person name="Xiao G."/>
            <person name="Zheng P."/>
            <person name="Shang Y."/>
            <person name="Su Y."/>
            <person name="Zhang X."/>
            <person name="Liu X."/>
            <person name="Zhan S."/>
            <person name="St Leger R.J."/>
            <person name="Wang C."/>
        </authorList>
    </citation>
    <scope>NUCLEOTIDE SEQUENCE [LARGE SCALE GENOMIC DNA]</scope>
    <source>
        <strain evidence="16 17">ARSEF 977</strain>
    </source>
</reference>
<dbReference type="InterPro" id="IPR050053">
    <property type="entry name" value="ATPase_alpha/beta_chains"/>
</dbReference>
<dbReference type="Gene3D" id="1.10.1140.10">
    <property type="entry name" value="Bovine Mitochondrial F1-atpase, Atp Synthase Beta Chain, Chain D, domain 3"/>
    <property type="match status" value="1"/>
</dbReference>
<dbReference type="OrthoDB" id="14523at2759"/>
<evidence type="ECO:0000256" key="10">
    <source>
        <dbReference type="ARBA" id="ARBA00023136"/>
    </source>
</evidence>
<accession>A0A0B4GVN5</accession>
<dbReference type="InterPro" id="IPR004100">
    <property type="entry name" value="ATPase_F1/V1/A1_a/bsu_N"/>
</dbReference>
<comment type="catalytic activity">
    <reaction evidence="13 14">
        <text>ATP + H2O + 4 H(+)(in) = ADP + phosphate + 5 H(+)(out)</text>
        <dbReference type="Rhea" id="RHEA:57720"/>
        <dbReference type="ChEBI" id="CHEBI:15377"/>
        <dbReference type="ChEBI" id="CHEBI:15378"/>
        <dbReference type="ChEBI" id="CHEBI:30616"/>
        <dbReference type="ChEBI" id="CHEBI:43474"/>
        <dbReference type="ChEBI" id="CHEBI:456216"/>
        <dbReference type="EC" id="7.1.2.2"/>
    </reaction>
</comment>
<evidence type="ECO:0000256" key="2">
    <source>
        <dbReference type="ARBA" id="ARBA00008936"/>
    </source>
</evidence>
<dbReference type="HOGENOM" id="CLU_022398_0_2_1"/>
<keyword evidence="8" id="KW-1278">Translocase</keyword>
<evidence type="ECO:0000256" key="6">
    <source>
        <dbReference type="ARBA" id="ARBA00022781"/>
    </source>
</evidence>
<dbReference type="InterPro" id="IPR003593">
    <property type="entry name" value="AAA+_ATPase"/>
</dbReference>
<dbReference type="InterPro" id="IPR024034">
    <property type="entry name" value="ATPase_F1/V1_b/a_C"/>
</dbReference>
<comment type="subunit">
    <text evidence="3">F-type ATPases have 2 components, CF(1) - the catalytic core - and CF(0) - the membrane proton channel. CF(1) has five subunits: alpha(3), beta(3), gamma(1), delta(1), epsilon(1). CF(0) has three main subunits: a, b and c.</text>
</comment>
<keyword evidence="9" id="KW-0406">Ion transport</keyword>
<dbReference type="FunFam" id="2.40.10.170:FF:000004">
    <property type="entry name" value="ATP synthase subunit beta"/>
    <property type="match status" value="1"/>
</dbReference>
<dbReference type="EC" id="7.1.2.2" evidence="14"/>
<evidence type="ECO:0000313" key="16">
    <source>
        <dbReference type="EMBL" id="KID83782.1"/>
    </source>
</evidence>
<dbReference type="PROSITE" id="PS00152">
    <property type="entry name" value="ATPASE_ALPHA_BETA"/>
    <property type="match status" value="1"/>
</dbReference>
<dbReference type="FunFam" id="1.10.1140.10:FF:000001">
    <property type="entry name" value="ATP synthase subunit beta"/>
    <property type="match status" value="1"/>
</dbReference>
<evidence type="ECO:0000313" key="17">
    <source>
        <dbReference type="Proteomes" id="UP000031192"/>
    </source>
</evidence>
<dbReference type="GO" id="GO:0045259">
    <property type="term" value="C:proton-transporting ATP synthase complex"/>
    <property type="evidence" value="ECO:0007669"/>
    <property type="project" value="UniProtKB-KW"/>
</dbReference>
<evidence type="ECO:0000259" key="15">
    <source>
        <dbReference type="SMART" id="SM00382"/>
    </source>
</evidence>
<evidence type="ECO:0000256" key="4">
    <source>
        <dbReference type="ARBA" id="ARBA00022448"/>
    </source>
</evidence>
<evidence type="ECO:0000256" key="8">
    <source>
        <dbReference type="ARBA" id="ARBA00022967"/>
    </source>
</evidence>
<dbReference type="GO" id="GO:0005743">
    <property type="term" value="C:mitochondrial inner membrane"/>
    <property type="evidence" value="ECO:0007669"/>
    <property type="project" value="UniProtKB-ARBA"/>
</dbReference>
<name>A0A0B4GVN5_METGA</name>
<dbReference type="PANTHER" id="PTHR15184:SF71">
    <property type="entry name" value="ATP SYNTHASE SUBUNIT BETA, MITOCHONDRIAL"/>
    <property type="match status" value="1"/>
</dbReference>
<keyword evidence="12 14" id="KW-0066">ATP synthesis</keyword>
<dbReference type="SUPFAM" id="SSF50615">
    <property type="entry name" value="N-terminal domain of alpha and beta subunits of F1 ATP synthase"/>
    <property type="match status" value="1"/>
</dbReference>
<keyword evidence="11 14" id="KW-0139">CF(1)</keyword>
<evidence type="ECO:0000256" key="12">
    <source>
        <dbReference type="ARBA" id="ARBA00023310"/>
    </source>
</evidence>
<organism evidence="16 17">
    <name type="scientific">Metarhizium guizhouense (strain ARSEF 977)</name>
    <dbReference type="NCBI Taxonomy" id="1276136"/>
    <lineage>
        <taxon>Eukaryota</taxon>
        <taxon>Fungi</taxon>
        <taxon>Dikarya</taxon>
        <taxon>Ascomycota</taxon>
        <taxon>Pezizomycotina</taxon>
        <taxon>Sordariomycetes</taxon>
        <taxon>Hypocreomycetidae</taxon>
        <taxon>Hypocreales</taxon>
        <taxon>Clavicipitaceae</taxon>
        <taxon>Metarhizium</taxon>
    </lineage>
</organism>
<evidence type="ECO:0000256" key="1">
    <source>
        <dbReference type="ARBA" id="ARBA00004370"/>
    </source>
</evidence>
<dbReference type="Pfam" id="PF00006">
    <property type="entry name" value="ATP-synt_ab"/>
    <property type="match status" value="1"/>
</dbReference>
<dbReference type="InterPro" id="IPR036121">
    <property type="entry name" value="ATPase_F1/V1/A1_a/bsu_N_sf"/>
</dbReference>
<keyword evidence="10" id="KW-0472">Membrane</keyword>
<evidence type="ECO:0000256" key="14">
    <source>
        <dbReference type="RuleBase" id="RU003553"/>
    </source>
</evidence>
<dbReference type="InterPro" id="IPR020003">
    <property type="entry name" value="ATPase_a/bsu_AS"/>
</dbReference>
<dbReference type="SUPFAM" id="SSF52540">
    <property type="entry name" value="P-loop containing nucleoside triphosphate hydrolases"/>
    <property type="match status" value="1"/>
</dbReference>
<comment type="caution">
    <text evidence="16">The sequence shown here is derived from an EMBL/GenBank/DDBJ whole genome shotgun (WGS) entry which is preliminary data.</text>
</comment>